<sequence>MKQINVLLKEGANAMNKFMDKLSEKILPIATMLGNNKYLLVLRDAFMLSFPLTMFGSLIVVFNNLPFWPDSLKTQFGTIFGNGQSATMSIMTVFVSLGIGYYMAKSEELEEAIYSAVVSLAAFLILTPFFFDVLDAKGKVAATATGALSLDRLGAKGMFLGIIASFLAAKLFAYLTKRGFTIKMPDSVPPAVSKSFSALIPAIGTLLAFLIVNALMVTIFNTNLHDVIYNVIQKPLTGLGTSLFATVIAIFFVQFLWFFGLHGQVIVNSVFEPFWQTNMLDNAQLTQQGADALAKHGHIVTKSFMDTFTVGLGGSGSTLIVVIMMAFIMKNKQYKEVGRFALAPGIFNVNEPVIFGLPMVMNASIVIPWLLAPIVSAIIAYLGFASGLVPLTTGAQVPWTMPIFVSGFLATNSIMGAVLQLVQVVAIALIWFPFLKMIDRTNVEDL</sequence>
<dbReference type="Proteomes" id="UP000005388">
    <property type="component" value="Unassembled WGS sequence"/>
</dbReference>
<dbReference type="NCBIfam" id="TIGR00410">
    <property type="entry name" value="lacE"/>
    <property type="match status" value="1"/>
</dbReference>
<dbReference type="GO" id="GO:1901264">
    <property type="term" value="P:carbohydrate derivative transport"/>
    <property type="evidence" value="ECO:0007669"/>
    <property type="project" value="TreeGrafter"/>
</dbReference>
<name>G5KCY1_9STRE</name>
<dbReference type="PROSITE" id="PS51105">
    <property type="entry name" value="PTS_EIIC_TYPE_3"/>
    <property type="match status" value="1"/>
</dbReference>
<evidence type="ECO:0000313" key="11">
    <source>
        <dbReference type="EMBL" id="EHJ56955.1"/>
    </source>
</evidence>
<dbReference type="GO" id="GO:0005886">
    <property type="term" value="C:plasma membrane"/>
    <property type="evidence" value="ECO:0007669"/>
    <property type="project" value="UniProtKB-SubCell"/>
</dbReference>
<comment type="function">
    <text evidence="8">The phosphoenolpyruvate-dependent sugar phosphotransferase system (PTS), a major carbohydrate active -transport system, catalyzes the phosphorylation of incoming sugar substrates concomitant with their translocation across the cell membrane.</text>
</comment>
<dbReference type="PIRSF" id="PIRSF006351">
    <property type="entry name" value="PTS_EIIC-Cellobiose"/>
    <property type="match status" value="1"/>
</dbReference>
<dbReference type="InterPro" id="IPR004501">
    <property type="entry name" value="PTS_EIIC_3"/>
</dbReference>
<protein>
    <recommendedName>
        <fullName evidence="8">Permease IIC component</fullName>
    </recommendedName>
</protein>
<feature type="transmembrane region" description="Helical" evidence="9">
    <location>
        <begin position="85"/>
        <end position="104"/>
    </location>
</feature>
<keyword evidence="7 8" id="KW-0472">Membrane</keyword>
<evidence type="ECO:0000256" key="7">
    <source>
        <dbReference type="ARBA" id="ARBA00023136"/>
    </source>
</evidence>
<evidence type="ECO:0000256" key="5">
    <source>
        <dbReference type="ARBA" id="ARBA00022692"/>
    </source>
</evidence>
<dbReference type="PANTHER" id="PTHR33989:SF4">
    <property type="entry name" value="PTS SYSTEM N,N'-DIACETYLCHITOBIOSE-SPECIFIC EIIC COMPONENT"/>
    <property type="match status" value="1"/>
</dbReference>
<evidence type="ECO:0000256" key="8">
    <source>
        <dbReference type="PIRNR" id="PIRNR006351"/>
    </source>
</evidence>
<keyword evidence="3 8" id="KW-1003">Cell membrane</keyword>
<evidence type="ECO:0000256" key="6">
    <source>
        <dbReference type="ARBA" id="ARBA00022989"/>
    </source>
</evidence>
<feature type="transmembrane region" description="Helical" evidence="9">
    <location>
        <begin position="111"/>
        <end position="131"/>
    </location>
</feature>
<dbReference type="eggNOG" id="COG1455">
    <property type="taxonomic scope" value="Bacteria"/>
</dbReference>
<accession>G5KCY1</accession>
<evidence type="ECO:0000259" key="10">
    <source>
        <dbReference type="PROSITE" id="PS51105"/>
    </source>
</evidence>
<evidence type="ECO:0000313" key="12">
    <source>
        <dbReference type="Proteomes" id="UP000005388"/>
    </source>
</evidence>
<evidence type="ECO:0000256" key="3">
    <source>
        <dbReference type="ARBA" id="ARBA00022475"/>
    </source>
</evidence>
<dbReference type="Pfam" id="PF02378">
    <property type="entry name" value="PTS_EIIC"/>
    <property type="match status" value="1"/>
</dbReference>
<keyword evidence="5 9" id="KW-0812">Transmembrane</keyword>
<dbReference type="EMBL" id="AEUZ02000001">
    <property type="protein sequence ID" value="EHJ56955.1"/>
    <property type="molecule type" value="Genomic_DNA"/>
</dbReference>
<evidence type="ECO:0000256" key="4">
    <source>
        <dbReference type="ARBA" id="ARBA00022597"/>
    </source>
</evidence>
<feature type="transmembrane region" description="Helical" evidence="9">
    <location>
        <begin position="369"/>
        <end position="391"/>
    </location>
</feature>
<feature type="domain" description="PTS EIIC type-3" evidence="10">
    <location>
        <begin position="22"/>
        <end position="434"/>
    </location>
</feature>
<feature type="transmembrane region" description="Helical" evidence="9">
    <location>
        <begin position="45"/>
        <end position="65"/>
    </location>
</feature>
<feature type="transmembrane region" description="Helical" evidence="9">
    <location>
        <begin position="196"/>
        <end position="219"/>
    </location>
</feature>
<reference evidence="11 12" key="1">
    <citation type="journal article" date="2014" name="Int. J. Syst. Evol. Microbiol.">
        <title>Phylogenomics and the dynamic genome evolution of the genus Streptococcus.</title>
        <authorList>
            <consortium name="The Broad Institute Genome Sequencing Platform"/>
            <person name="Richards V.P."/>
            <person name="Palmer S.R."/>
            <person name="Pavinski Bitar P.D."/>
            <person name="Qin X."/>
            <person name="Weinstock G.M."/>
            <person name="Highlander S.K."/>
            <person name="Town C.D."/>
            <person name="Burne R.A."/>
            <person name="Stanhope M.J."/>
        </authorList>
    </citation>
    <scope>NUCLEOTIDE SEQUENCE [LARGE SCALE GENOMIC DNA]</scope>
    <source>
        <strain evidence="11 12">2285-97</strain>
    </source>
</reference>
<dbReference type="InterPro" id="IPR051088">
    <property type="entry name" value="PTS_Sugar-EIIC/EIIB"/>
</dbReference>
<dbReference type="GO" id="GO:0009401">
    <property type="term" value="P:phosphoenolpyruvate-dependent sugar phosphotransferase system"/>
    <property type="evidence" value="ECO:0007669"/>
    <property type="project" value="InterPro"/>
</dbReference>
<keyword evidence="4 8" id="KW-0762">Sugar transport</keyword>
<feature type="transmembrane region" description="Helical" evidence="9">
    <location>
        <begin position="239"/>
        <end position="259"/>
    </location>
</feature>
<dbReference type="PANTHER" id="PTHR33989">
    <property type="match status" value="1"/>
</dbReference>
<feature type="transmembrane region" description="Helical" evidence="9">
    <location>
        <begin position="403"/>
        <end position="432"/>
    </location>
</feature>
<evidence type="ECO:0000256" key="2">
    <source>
        <dbReference type="ARBA" id="ARBA00022448"/>
    </source>
</evidence>
<feature type="transmembrane region" description="Helical" evidence="9">
    <location>
        <begin position="308"/>
        <end position="328"/>
    </location>
</feature>
<comment type="subcellular location">
    <subcellularLocation>
        <location evidence="1">Cell membrane</location>
        <topology evidence="1">Multi-pass membrane protein</topology>
    </subcellularLocation>
</comment>
<dbReference type="AlphaFoldDB" id="G5KCY1"/>
<dbReference type="STRING" id="764291.STRUR_1803"/>
<dbReference type="InterPro" id="IPR003352">
    <property type="entry name" value="PTS_EIIC"/>
</dbReference>
<evidence type="ECO:0000256" key="9">
    <source>
        <dbReference type="SAM" id="Phobius"/>
    </source>
</evidence>
<keyword evidence="12" id="KW-1185">Reference proteome</keyword>
<dbReference type="GO" id="GO:0008982">
    <property type="term" value="F:protein-N(PI)-phosphohistidine-sugar phosphotransferase activity"/>
    <property type="evidence" value="ECO:0007669"/>
    <property type="project" value="UniProtKB-UniRule"/>
</dbReference>
<proteinExistence type="predicted"/>
<evidence type="ECO:0000256" key="1">
    <source>
        <dbReference type="ARBA" id="ARBA00004651"/>
    </source>
</evidence>
<feature type="transmembrane region" description="Helical" evidence="9">
    <location>
        <begin position="157"/>
        <end position="175"/>
    </location>
</feature>
<gene>
    <name evidence="11" type="ORF">STRUR_1803</name>
</gene>
<keyword evidence="6 9" id="KW-1133">Transmembrane helix</keyword>
<keyword evidence="2 8" id="KW-0813">Transport</keyword>
<dbReference type="InterPro" id="IPR004796">
    <property type="entry name" value="PTS_IIC_cello"/>
</dbReference>
<organism evidence="11 12">
    <name type="scientific">Streptococcus urinalis 2285-97</name>
    <dbReference type="NCBI Taxonomy" id="764291"/>
    <lineage>
        <taxon>Bacteria</taxon>
        <taxon>Bacillati</taxon>
        <taxon>Bacillota</taxon>
        <taxon>Bacilli</taxon>
        <taxon>Lactobacillales</taxon>
        <taxon>Streptococcaceae</taxon>
        <taxon>Streptococcus</taxon>
    </lineage>
</organism>
<comment type="caution">
    <text evidence="11">The sequence shown here is derived from an EMBL/GenBank/DDBJ whole genome shotgun (WGS) entry which is preliminary data.</text>
</comment>